<dbReference type="Gene3D" id="3.40.50.2300">
    <property type="match status" value="1"/>
</dbReference>
<accession>A0A5K7X7J3</accession>
<keyword evidence="2" id="KW-0902">Two-component regulatory system</keyword>
<dbReference type="InterPro" id="IPR011006">
    <property type="entry name" value="CheY-like_superfamily"/>
</dbReference>
<name>A0A5K7X7J3_9BACT</name>
<evidence type="ECO:0000259" key="7">
    <source>
        <dbReference type="PROSITE" id="PS50110"/>
    </source>
</evidence>
<dbReference type="Pfam" id="PF00072">
    <property type="entry name" value="Response_reg"/>
    <property type="match status" value="1"/>
</dbReference>
<dbReference type="PROSITE" id="PS50110">
    <property type="entry name" value="RESPONSE_REGULATORY"/>
    <property type="match status" value="1"/>
</dbReference>
<dbReference type="InterPro" id="IPR050595">
    <property type="entry name" value="Bact_response_regulator"/>
</dbReference>
<evidence type="ECO:0000313" key="8">
    <source>
        <dbReference type="EMBL" id="BBO32580.1"/>
    </source>
</evidence>
<dbReference type="KEGG" id="lpav:PLANPX_2192"/>
<protein>
    <submittedName>
        <fullName evidence="8">Putative response regulator</fullName>
    </submittedName>
</protein>
<evidence type="ECO:0000256" key="3">
    <source>
        <dbReference type="ARBA" id="ARBA00023015"/>
    </source>
</evidence>
<dbReference type="AlphaFoldDB" id="A0A5K7X7J3"/>
<keyword evidence="3" id="KW-0805">Transcription regulation</keyword>
<keyword evidence="1 6" id="KW-0597">Phosphoprotein</keyword>
<dbReference type="GO" id="GO:0003677">
    <property type="term" value="F:DNA binding"/>
    <property type="evidence" value="ECO:0007669"/>
    <property type="project" value="UniProtKB-KW"/>
</dbReference>
<sequence>MAKKASNSEKRILLVDDDAEIIESLRLALEAQDYQVLVARDGNQGLALIERENPDLIILDMMMPKRSGFLVLERLKRLGEKKHRIIMITANEGNRHKAYAEMLGVDDYVRKPFPMDRLIQSVDRLLSE</sequence>
<evidence type="ECO:0000256" key="4">
    <source>
        <dbReference type="ARBA" id="ARBA00023125"/>
    </source>
</evidence>
<keyword evidence="4" id="KW-0238">DNA-binding</keyword>
<dbReference type="EMBL" id="AP021861">
    <property type="protein sequence ID" value="BBO32580.1"/>
    <property type="molecule type" value="Genomic_DNA"/>
</dbReference>
<feature type="modified residue" description="4-aspartylphosphate" evidence="6">
    <location>
        <position position="60"/>
    </location>
</feature>
<dbReference type="PANTHER" id="PTHR44591">
    <property type="entry name" value="STRESS RESPONSE REGULATOR PROTEIN 1"/>
    <property type="match status" value="1"/>
</dbReference>
<proteinExistence type="predicted"/>
<dbReference type="SUPFAM" id="SSF52172">
    <property type="entry name" value="CheY-like"/>
    <property type="match status" value="1"/>
</dbReference>
<organism evidence="8 9">
    <name type="scientific">Lacipirellula parvula</name>
    <dbReference type="NCBI Taxonomy" id="2650471"/>
    <lineage>
        <taxon>Bacteria</taxon>
        <taxon>Pseudomonadati</taxon>
        <taxon>Planctomycetota</taxon>
        <taxon>Planctomycetia</taxon>
        <taxon>Pirellulales</taxon>
        <taxon>Lacipirellulaceae</taxon>
        <taxon>Lacipirellula</taxon>
    </lineage>
</organism>
<dbReference type="GO" id="GO:0000160">
    <property type="term" value="P:phosphorelay signal transduction system"/>
    <property type="evidence" value="ECO:0007669"/>
    <property type="project" value="UniProtKB-KW"/>
</dbReference>
<keyword evidence="5" id="KW-0804">Transcription</keyword>
<evidence type="ECO:0000256" key="1">
    <source>
        <dbReference type="ARBA" id="ARBA00022553"/>
    </source>
</evidence>
<dbReference type="Proteomes" id="UP000326837">
    <property type="component" value="Chromosome"/>
</dbReference>
<dbReference type="CDD" id="cd17574">
    <property type="entry name" value="REC_OmpR"/>
    <property type="match status" value="1"/>
</dbReference>
<dbReference type="FunFam" id="3.40.50.2300:FF:000001">
    <property type="entry name" value="DNA-binding response regulator PhoB"/>
    <property type="match status" value="1"/>
</dbReference>
<dbReference type="PANTHER" id="PTHR44591:SF14">
    <property type="entry name" value="PROTEIN PILG"/>
    <property type="match status" value="1"/>
</dbReference>
<keyword evidence="9" id="KW-1185">Reference proteome</keyword>
<gene>
    <name evidence="8" type="ORF">PLANPX_2192</name>
</gene>
<evidence type="ECO:0000256" key="2">
    <source>
        <dbReference type="ARBA" id="ARBA00023012"/>
    </source>
</evidence>
<evidence type="ECO:0000313" key="9">
    <source>
        <dbReference type="Proteomes" id="UP000326837"/>
    </source>
</evidence>
<dbReference type="SMART" id="SM00448">
    <property type="entry name" value="REC"/>
    <property type="match status" value="1"/>
</dbReference>
<feature type="domain" description="Response regulatory" evidence="7">
    <location>
        <begin position="11"/>
        <end position="126"/>
    </location>
</feature>
<dbReference type="RefSeq" id="WP_152098524.1">
    <property type="nucleotide sequence ID" value="NZ_AP021861.1"/>
</dbReference>
<evidence type="ECO:0000256" key="6">
    <source>
        <dbReference type="PROSITE-ProRule" id="PRU00169"/>
    </source>
</evidence>
<dbReference type="InterPro" id="IPR001789">
    <property type="entry name" value="Sig_transdc_resp-reg_receiver"/>
</dbReference>
<reference evidence="9" key="1">
    <citation type="submission" date="2019-10" db="EMBL/GenBank/DDBJ databases">
        <title>Lacipirellula parvula gen. nov., sp. nov., representing a lineage of planctomycetes widespread in freshwater anoxic habitats, and description of the family Lacipirellulaceae.</title>
        <authorList>
            <person name="Dedysh S.N."/>
            <person name="Kulichevskaya I.S."/>
            <person name="Beletsky A.V."/>
            <person name="Rakitin A.L."/>
            <person name="Mardanov A.V."/>
            <person name="Ivanova A.A."/>
            <person name="Saltykova V.X."/>
            <person name="Rijpstra W.I.C."/>
            <person name="Sinninghe Damste J.S."/>
            <person name="Ravin N.V."/>
        </authorList>
    </citation>
    <scope>NUCLEOTIDE SEQUENCE [LARGE SCALE GENOMIC DNA]</scope>
    <source>
        <strain evidence="9">PX69</strain>
    </source>
</reference>
<evidence type="ECO:0000256" key="5">
    <source>
        <dbReference type="ARBA" id="ARBA00023163"/>
    </source>
</evidence>